<proteinExistence type="predicted"/>
<sequence>MLLSTETDLESVWQREMNNIREVSLFVEELSENTESVNAPEIEKGVGEDDSDETFEWLNDSEVEKLDDILFDENVDEVEVEVGAEAEEGEVKDELRRLRVRVRKVRARSVRVRVRRVRVRGELGAEIGAEKVDEGEESVEDLNQVVDDVTPRLSE</sequence>
<dbReference type="Proteomes" id="UP000325081">
    <property type="component" value="Unassembled WGS sequence"/>
</dbReference>
<feature type="region of interest" description="Disordered" evidence="1">
    <location>
        <begin position="132"/>
        <end position="155"/>
    </location>
</feature>
<comment type="caution">
    <text evidence="2">The sequence shown here is derived from an EMBL/GenBank/DDBJ whole genome shotgun (WGS) entry which is preliminary data.</text>
</comment>
<evidence type="ECO:0000256" key="1">
    <source>
        <dbReference type="SAM" id="MobiDB-lite"/>
    </source>
</evidence>
<evidence type="ECO:0000313" key="3">
    <source>
        <dbReference type="Proteomes" id="UP000325081"/>
    </source>
</evidence>
<organism evidence="2 3">
    <name type="scientific">Striga asiatica</name>
    <name type="common">Asiatic witchweed</name>
    <name type="synonym">Buchnera asiatica</name>
    <dbReference type="NCBI Taxonomy" id="4170"/>
    <lineage>
        <taxon>Eukaryota</taxon>
        <taxon>Viridiplantae</taxon>
        <taxon>Streptophyta</taxon>
        <taxon>Embryophyta</taxon>
        <taxon>Tracheophyta</taxon>
        <taxon>Spermatophyta</taxon>
        <taxon>Magnoliopsida</taxon>
        <taxon>eudicotyledons</taxon>
        <taxon>Gunneridae</taxon>
        <taxon>Pentapetalae</taxon>
        <taxon>asterids</taxon>
        <taxon>lamiids</taxon>
        <taxon>Lamiales</taxon>
        <taxon>Orobanchaceae</taxon>
        <taxon>Buchnereae</taxon>
        <taxon>Striga</taxon>
    </lineage>
</organism>
<protein>
    <submittedName>
        <fullName evidence="2">WD40/YVTN repeat-like-containing domain</fullName>
    </submittedName>
</protein>
<name>A0A5A7QPB7_STRAF</name>
<dbReference type="EMBL" id="BKCP01007749">
    <property type="protein sequence ID" value="GER47193.1"/>
    <property type="molecule type" value="Genomic_DNA"/>
</dbReference>
<keyword evidence="3" id="KW-1185">Reference proteome</keyword>
<accession>A0A5A7QPB7</accession>
<reference evidence="3" key="1">
    <citation type="journal article" date="2019" name="Curr. Biol.">
        <title>Genome Sequence of Striga asiatica Provides Insight into the Evolution of Plant Parasitism.</title>
        <authorList>
            <person name="Yoshida S."/>
            <person name="Kim S."/>
            <person name="Wafula E.K."/>
            <person name="Tanskanen J."/>
            <person name="Kim Y.M."/>
            <person name="Honaas L."/>
            <person name="Yang Z."/>
            <person name="Spallek T."/>
            <person name="Conn C.E."/>
            <person name="Ichihashi Y."/>
            <person name="Cheong K."/>
            <person name="Cui S."/>
            <person name="Der J.P."/>
            <person name="Gundlach H."/>
            <person name="Jiao Y."/>
            <person name="Hori C."/>
            <person name="Ishida J.K."/>
            <person name="Kasahara H."/>
            <person name="Kiba T."/>
            <person name="Kim M.S."/>
            <person name="Koo N."/>
            <person name="Laohavisit A."/>
            <person name="Lee Y.H."/>
            <person name="Lumba S."/>
            <person name="McCourt P."/>
            <person name="Mortimer J.C."/>
            <person name="Mutuku J.M."/>
            <person name="Nomura T."/>
            <person name="Sasaki-Sekimoto Y."/>
            <person name="Seto Y."/>
            <person name="Wang Y."/>
            <person name="Wakatake T."/>
            <person name="Sakakibara H."/>
            <person name="Demura T."/>
            <person name="Yamaguchi S."/>
            <person name="Yoneyama K."/>
            <person name="Manabe R.I."/>
            <person name="Nelson D.C."/>
            <person name="Schulman A.H."/>
            <person name="Timko M.P."/>
            <person name="dePamphilis C.W."/>
            <person name="Choi D."/>
            <person name="Shirasu K."/>
        </authorList>
    </citation>
    <scope>NUCLEOTIDE SEQUENCE [LARGE SCALE GENOMIC DNA]</scope>
    <source>
        <strain evidence="3">cv. UVA1</strain>
    </source>
</reference>
<dbReference type="AlphaFoldDB" id="A0A5A7QPB7"/>
<evidence type="ECO:0000313" key="2">
    <source>
        <dbReference type="EMBL" id="GER47193.1"/>
    </source>
</evidence>
<gene>
    <name evidence="2" type="ORF">STAS_24273</name>
</gene>